<feature type="chain" id="PRO_5007826193" evidence="1">
    <location>
        <begin position="24"/>
        <end position="509"/>
    </location>
</feature>
<sequence length="509" mass="56069">MRKYIVYICSIAAFFLSNIVALAQFPYQNTLTKGDEFNQFSSSLVTFDTYGATLTPATNSTTRGFYLNDLAFTVDRGFIIEFDYLMTGGGSAPNFADGLALVLFDGSVTEPKMGADGSGLGYSYKTPSYSGLTKGFLAVGIDLWGSFKFRRSDSGEYRNGIRNGSTNSTLIADPDRAGKEGESRDHITIRGQGDGGNGYPVLITQSTTNFESRTMLNFATGKYDIKPAAPQAIPFAFSLRESKANSIVDINASFGHASYRRISVYMLPGIKDNKKGFFMTIDMIHGRVLDRVIKDFFLPDNETIQYLEVSGSSETSNVARPLLLKAPKTFKLGFVASTGGYNQRHIVRNLSLYMPFSPAVENVYMEDVCKDIPTEIDVLANSVGFNNNIYTGGGDLHADGDKQYLDPYSFQFRTIIGGLYEDTAQPYTAVTPYGTYEYNPVTTKIIFVPNKGATMPVSDQVYFTIRNKEKQLANDINLGNEQFRSNTGTVRLTFGKNCNDVLMVNGNSI</sequence>
<feature type="signal peptide" evidence="1">
    <location>
        <begin position="1"/>
        <end position="23"/>
    </location>
</feature>
<dbReference type="OrthoDB" id="1453976at2"/>
<gene>
    <name evidence="2" type="ORF">AV926_15425</name>
</gene>
<evidence type="ECO:0000313" key="3">
    <source>
        <dbReference type="Proteomes" id="UP000076630"/>
    </source>
</evidence>
<dbReference type="RefSeq" id="WP_038985817.1">
    <property type="nucleotide sequence ID" value="NZ_JACAJU010000009.1"/>
</dbReference>
<reference evidence="2 3" key="1">
    <citation type="submission" date="2016-01" db="EMBL/GenBank/DDBJ databases">
        <title>Whole genome sequencing of Myroides marinus L41.</title>
        <authorList>
            <person name="Hong K.W."/>
        </authorList>
    </citation>
    <scope>NUCLEOTIDE SEQUENCE [LARGE SCALE GENOMIC DNA]</scope>
    <source>
        <strain evidence="2 3">L41</strain>
    </source>
</reference>
<dbReference type="InterPro" id="IPR013320">
    <property type="entry name" value="ConA-like_dom_sf"/>
</dbReference>
<keyword evidence="3" id="KW-1185">Reference proteome</keyword>
<evidence type="ECO:0000256" key="1">
    <source>
        <dbReference type="SAM" id="SignalP"/>
    </source>
</evidence>
<proteinExistence type="predicted"/>
<dbReference type="Gene3D" id="2.60.120.200">
    <property type="match status" value="1"/>
</dbReference>
<comment type="caution">
    <text evidence="2">The sequence shown here is derived from an EMBL/GenBank/DDBJ whole genome shotgun (WGS) entry which is preliminary data.</text>
</comment>
<dbReference type="SUPFAM" id="SSF49899">
    <property type="entry name" value="Concanavalin A-like lectins/glucanases"/>
    <property type="match status" value="1"/>
</dbReference>
<organism evidence="2 3">
    <name type="scientific">Myroides marinus</name>
    <dbReference type="NCBI Taxonomy" id="703342"/>
    <lineage>
        <taxon>Bacteria</taxon>
        <taxon>Pseudomonadati</taxon>
        <taxon>Bacteroidota</taxon>
        <taxon>Flavobacteriia</taxon>
        <taxon>Flavobacteriales</taxon>
        <taxon>Flavobacteriaceae</taxon>
        <taxon>Myroides</taxon>
    </lineage>
</organism>
<protein>
    <submittedName>
        <fullName evidence="2">Uncharacterized protein</fullName>
    </submittedName>
</protein>
<dbReference type="AlphaFoldDB" id="A0A161S9P3"/>
<accession>A0A161S9P3</accession>
<keyword evidence="1" id="KW-0732">Signal</keyword>
<dbReference type="GO" id="GO:0004553">
    <property type="term" value="F:hydrolase activity, hydrolyzing O-glycosyl compounds"/>
    <property type="evidence" value="ECO:0007669"/>
    <property type="project" value="UniProtKB-ARBA"/>
</dbReference>
<dbReference type="EMBL" id="LQNU01000076">
    <property type="protein sequence ID" value="KZE76535.1"/>
    <property type="molecule type" value="Genomic_DNA"/>
</dbReference>
<name>A0A161S9P3_9FLAO</name>
<evidence type="ECO:0000313" key="2">
    <source>
        <dbReference type="EMBL" id="KZE76535.1"/>
    </source>
</evidence>
<dbReference type="GO" id="GO:0005975">
    <property type="term" value="P:carbohydrate metabolic process"/>
    <property type="evidence" value="ECO:0007669"/>
    <property type="project" value="UniProtKB-ARBA"/>
</dbReference>
<dbReference type="Proteomes" id="UP000076630">
    <property type="component" value="Unassembled WGS sequence"/>
</dbReference>